<protein>
    <recommendedName>
        <fullName evidence="3">Type II toxin-antitoxin system PemK/MazF family toxin</fullName>
    </recommendedName>
</protein>
<dbReference type="Proteomes" id="UP001606301">
    <property type="component" value="Unassembled WGS sequence"/>
</dbReference>
<dbReference type="EMBL" id="JBIGHW010000013">
    <property type="protein sequence ID" value="MFG6442807.1"/>
    <property type="molecule type" value="Genomic_DNA"/>
</dbReference>
<comment type="caution">
    <text evidence="1">The sequence shown here is derived from an EMBL/GenBank/DDBJ whole genome shotgun (WGS) entry which is preliminary data.</text>
</comment>
<keyword evidence="2" id="KW-1185">Reference proteome</keyword>
<accession>A0ABW7FNB1</accession>
<sequence length="90" mass="9852">MLVFDVAEGGQRTLLLPVIVDAEMKAIGYKQPKLLLADLSNSSDLDWGQAGQLANQINDLAHVVSREVDYKRLAECVTFIQNHGRVSDAA</sequence>
<dbReference type="RefSeq" id="WP_394400422.1">
    <property type="nucleotide sequence ID" value="NZ_JBIGHW010000013.1"/>
</dbReference>
<reference evidence="1 2" key="1">
    <citation type="submission" date="2024-08" db="EMBL/GenBank/DDBJ databases">
        <authorList>
            <person name="Lu H."/>
        </authorList>
    </citation>
    <scope>NUCLEOTIDE SEQUENCE [LARGE SCALE GENOMIC DNA]</scope>
    <source>
        <strain evidence="1 2">LKC17W</strain>
    </source>
</reference>
<evidence type="ECO:0008006" key="3">
    <source>
        <dbReference type="Google" id="ProtNLM"/>
    </source>
</evidence>
<evidence type="ECO:0000313" key="2">
    <source>
        <dbReference type="Proteomes" id="UP001606301"/>
    </source>
</evidence>
<name>A0ABW7FNB1_9BURK</name>
<evidence type="ECO:0000313" key="1">
    <source>
        <dbReference type="EMBL" id="MFG6442807.1"/>
    </source>
</evidence>
<organism evidence="1 2">
    <name type="scientific">Pelomonas margarita</name>
    <dbReference type="NCBI Taxonomy" id="3299031"/>
    <lineage>
        <taxon>Bacteria</taxon>
        <taxon>Pseudomonadati</taxon>
        <taxon>Pseudomonadota</taxon>
        <taxon>Betaproteobacteria</taxon>
        <taxon>Burkholderiales</taxon>
        <taxon>Sphaerotilaceae</taxon>
        <taxon>Roseateles</taxon>
    </lineage>
</organism>
<gene>
    <name evidence="1" type="ORF">ACG0Z3_19130</name>
</gene>
<proteinExistence type="predicted"/>